<feature type="region of interest" description="Disordered" evidence="2">
    <location>
        <begin position="1438"/>
        <end position="1457"/>
    </location>
</feature>
<name>A0A7C8IGB9_9PLEO</name>
<keyword evidence="1" id="KW-0175">Coiled coil</keyword>
<feature type="region of interest" description="Disordered" evidence="2">
    <location>
        <begin position="1"/>
        <end position="186"/>
    </location>
</feature>
<dbReference type="InterPro" id="IPR027815">
    <property type="entry name" value="CSC1/OSCA1-like_cyt"/>
</dbReference>
<feature type="domain" description="10TM putative phosphate transporter extracellular tail" evidence="5">
    <location>
        <begin position="1927"/>
        <end position="2019"/>
    </location>
</feature>
<organism evidence="8 9">
    <name type="scientific">Massariosphaeria phaeospora</name>
    <dbReference type="NCBI Taxonomy" id="100035"/>
    <lineage>
        <taxon>Eukaryota</taxon>
        <taxon>Fungi</taxon>
        <taxon>Dikarya</taxon>
        <taxon>Ascomycota</taxon>
        <taxon>Pezizomycotina</taxon>
        <taxon>Dothideomycetes</taxon>
        <taxon>Pleosporomycetidae</taxon>
        <taxon>Pleosporales</taxon>
        <taxon>Pleosporales incertae sedis</taxon>
        <taxon>Massariosphaeria</taxon>
    </lineage>
</organism>
<dbReference type="InterPro" id="IPR003864">
    <property type="entry name" value="CSC1/OSCA1-like_7TM"/>
</dbReference>
<feature type="compositionally biased region" description="Basic residues" evidence="2">
    <location>
        <begin position="534"/>
        <end position="543"/>
    </location>
</feature>
<dbReference type="OrthoDB" id="1076608at2759"/>
<evidence type="ECO:0000259" key="5">
    <source>
        <dbReference type="Pfam" id="PF12621"/>
    </source>
</evidence>
<feature type="region of interest" description="Disordered" evidence="2">
    <location>
        <begin position="467"/>
        <end position="749"/>
    </location>
</feature>
<dbReference type="Proteomes" id="UP000481861">
    <property type="component" value="Unassembled WGS sequence"/>
</dbReference>
<accession>A0A7C8IGB9</accession>
<evidence type="ECO:0008006" key="10">
    <source>
        <dbReference type="Google" id="ProtNLM"/>
    </source>
</evidence>
<dbReference type="Pfam" id="PF14703">
    <property type="entry name" value="PHM7_cyt"/>
    <property type="match status" value="1"/>
</dbReference>
<feature type="compositionally biased region" description="Basic and acidic residues" evidence="2">
    <location>
        <begin position="783"/>
        <end position="795"/>
    </location>
</feature>
<keyword evidence="3" id="KW-1133">Transmembrane helix</keyword>
<evidence type="ECO:0000313" key="9">
    <source>
        <dbReference type="Proteomes" id="UP000481861"/>
    </source>
</evidence>
<feature type="compositionally biased region" description="Basic and acidic residues" evidence="2">
    <location>
        <begin position="152"/>
        <end position="166"/>
    </location>
</feature>
<feature type="domain" description="CSC1/OSCA1-like cytosolic" evidence="7">
    <location>
        <begin position="1370"/>
        <end position="1556"/>
    </location>
</feature>
<feature type="compositionally biased region" description="Basic and acidic residues" evidence="2">
    <location>
        <begin position="603"/>
        <end position="627"/>
    </location>
</feature>
<feature type="transmembrane region" description="Helical" evidence="3">
    <location>
        <begin position="1326"/>
        <end position="1345"/>
    </location>
</feature>
<proteinExistence type="predicted"/>
<feature type="domain" description="CSC1/OSCA1-like N-terminal transmembrane" evidence="6">
    <location>
        <begin position="1199"/>
        <end position="1347"/>
    </location>
</feature>
<keyword evidence="3" id="KW-0472">Membrane</keyword>
<feature type="domain" description="CSC1/OSCA1-like 7TM region" evidence="4">
    <location>
        <begin position="1570"/>
        <end position="1840"/>
    </location>
</feature>
<feature type="compositionally biased region" description="Basic and acidic residues" evidence="2">
    <location>
        <begin position="708"/>
        <end position="747"/>
    </location>
</feature>
<feature type="transmembrane region" description="Helical" evidence="3">
    <location>
        <begin position="1283"/>
        <end position="1306"/>
    </location>
</feature>
<feature type="compositionally biased region" description="Polar residues" evidence="2">
    <location>
        <begin position="172"/>
        <end position="185"/>
    </location>
</feature>
<feature type="region of interest" description="Disordered" evidence="2">
    <location>
        <begin position="885"/>
        <end position="1006"/>
    </location>
</feature>
<feature type="compositionally biased region" description="Low complexity" evidence="2">
    <location>
        <begin position="908"/>
        <end position="918"/>
    </location>
</feature>
<evidence type="ECO:0000256" key="1">
    <source>
        <dbReference type="SAM" id="Coils"/>
    </source>
</evidence>
<feature type="compositionally biased region" description="Basic residues" evidence="2">
    <location>
        <begin position="117"/>
        <end position="126"/>
    </location>
</feature>
<feature type="transmembrane region" description="Helical" evidence="3">
    <location>
        <begin position="1661"/>
        <end position="1684"/>
    </location>
</feature>
<feature type="compositionally biased region" description="Basic and acidic residues" evidence="2">
    <location>
        <begin position="658"/>
        <end position="667"/>
    </location>
</feature>
<gene>
    <name evidence="8" type="ORF">BDV95DRAFT_482066</name>
</gene>
<dbReference type="PANTHER" id="PTHR38426">
    <property type="entry name" value="MAINTENANCE OF TELOMERE CAPPING PROTEIN 4"/>
    <property type="match status" value="1"/>
</dbReference>
<sequence>MSAPSSDGRPSISSDPSVTSSSTLHAGYVGAYEDNGEGSSAQRQSEAGSRPDSGARARTPEAASRRPGSPLMGEAIHEQDFAERRHRNRNSGGFLLDSTFSGGPKTRYSHAHVEHPKSKRSSRHLHDHTVNGQQGRLRTRDGLLSSNSPLSRELRPTDQDTADRTSRAGPADQSQQAMPRQTIDPNQIVHMALNLSESRRRNLSAGQLLIPQPQAPSAVRQQDGNFRNYSADSSLRQYLNEQRRTSRHISPAGGRTTPSGSRQSSTSMVRSGSLPLQGGGQANISPGTIARRDKARAYIELGIEYLRLLDFLPPLKPDSSAPGNFTFTASNMPGSPHAQLTRVPSYAGKQHEFGRAYNPLQLIRNRRGRARERKGLDHAPEEFLDTDSVREWIDRVEMQAQAEHYRHQDGVSLPKFHDDHQREDVFSKPGRLRMGWSFTPQELLADAHWLEQGDNKALAEDRYGRKIFPSKEPQKQDLLQPRASKDHPEKRRKSWVDGLPGLSTDPATGDESEPTSERGRKRRLLPAFRAESPKHKKHGRKGARPLSSVYAESSGSDSDSRKPGSMVDVNDNTGPLALKVKEMMEEEARKAESRSPAIISPDTPDKWGRDHPDTVDERTSRISHESSRPANGSVGLGSNHSSLKLPPKIRTNPTLSLDLDREPRISLDDLDSTAPNTPLHTKKFPHIGVDLSPPRSREPSTTRKPKKSRLDFFRSHDINKAHRHEHKYEQDLAGSDKTRAPERHSEEIVEGNGLGTALFAAPSAVKSLLTHRRNESVSSLHSPSREYRKDTKEYPEPSSAVTRFFKGVKNERHKVGGFVFGKDRSADDSDTDSASIHQTPNESDTDEDDIKADRKVRPGAIRSVTTGSVTTKKNGRYHLELPTFRSANPAQADDNEVNATDADHPITRQSRARANSRSARFDKLAPPRMDLTSISGKSNGDVSYPLSPSRSQDQMSKVLARPGRPSGGLPMTSLANPQLDNNREHRNSRPTLEGSRHWSIADDDDNNLHLKNTPKIVTASDIARIRALFICSGVKASEIARRAHSRRANPAGFLTRAAKAARVELFPVARKEEHVLAARILVRNLETSTQALHTSTEQFQTATVKDITSKINTLRSRVESELFPQVLNSGDEAVRITSDVSSSAPLAVKQLSDEIDKMIRARKRRLRWAKRSSLPTASCSPGHDVDRSLPQGGSSLASVVSAFVPTWSTAVLFVAVFVVVRQRYPKIYTPRTFIGTIPEKDHTPSASRSYFAWMNTMRHVPDKFVLNHVSLDSYLFLRFLRTIIFICVVGCCLTWPILIPINATGGGASSQLDMISIGNVVDKKHLYAHATIAWVFFSFIMFTVARERLWLIGLRQAWNLSKPNANRLSSRTVLFLSAPQAALDEDNTQRYFGNDAVRLWPATKAEKLESLVSSRNSLVDKLETAEIDLIQNANKTNRDGRKKTIGRNGDSTQHYDSLPEDLRKTLRPTHRLPIERGRKVDSIEYYRDQIKEKESEIEQARQSNANAEQQGSSAVFVEFKTQSAAQQACQQVTSKDLLSLNPRYTGVMPSEIIWDNVTLPPARRISQEGVAYAVVIATIVFWSIPVAFVGAFSNVSYLARKYEWLSFLNNLPQPVMGLLTGLVPPLLLSLLSAYVPNIFRYIFKTFGEPTNTSAEIKVLKWFYVFQVTQVFLVNTISSGAAAVISEITSSPSAVPTLLAQNLPKAANSYLTYFIVQGLTSSSNNLLNHSDLLSFIGLGYLFDKTPRQKYNRYTSLKGLAWGKVFPKYANFAIIAIVYSCIAPLVLGFAAVGLCLFYFSYRYMLLFTVQPKIDTKGHCYTLALQQILTGVYIAELCLLGLFSLNGATGPAIMLAVLLACTVLYNITTNKYFSPLETYLPADLAVESEDEQAPLLSAAEEGEAHSASHIHRLGTQARVPQQVIDPLARFFEPHVYASYKVMKAWLDDGDFDDAAVPQYTEDALKKAYLNPAFTSATPLVWLARDEMGVSKHEVWELEAGGFKCSDEGAWIDKDGRLRWNERDFGEVPVFREGVKW</sequence>
<feature type="transmembrane region" description="Helical" evidence="3">
    <location>
        <begin position="1770"/>
        <end position="1797"/>
    </location>
</feature>
<evidence type="ECO:0000256" key="3">
    <source>
        <dbReference type="SAM" id="Phobius"/>
    </source>
</evidence>
<feature type="transmembrane region" description="Helical" evidence="3">
    <location>
        <begin position="1818"/>
        <end position="1840"/>
    </location>
</feature>
<keyword evidence="3" id="KW-0812">Transmembrane</keyword>
<evidence type="ECO:0000256" key="2">
    <source>
        <dbReference type="SAM" id="MobiDB-lite"/>
    </source>
</evidence>
<feature type="compositionally biased region" description="Polar residues" evidence="2">
    <location>
        <begin position="37"/>
        <end position="47"/>
    </location>
</feature>
<dbReference type="Pfam" id="PF13967">
    <property type="entry name" value="RSN1_TM"/>
    <property type="match status" value="1"/>
</dbReference>
<reference evidence="8 9" key="1">
    <citation type="submission" date="2020-01" db="EMBL/GenBank/DDBJ databases">
        <authorList>
            <consortium name="DOE Joint Genome Institute"/>
            <person name="Haridas S."/>
            <person name="Albert R."/>
            <person name="Binder M."/>
            <person name="Bloem J."/>
            <person name="Labutti K."/>
            <person name="Salamov A."/>
            <person name="Andreopoulos B."/>
            <person name="Baker S.E."/>
            <person name="Barry K."/>
            <person name="Bills G."/>
            <person name="Bluhm B.H."/>
            <person name="Cannon C."/>
            <person name="Castanera R."/>
            <person name="Culley D.E."/>
            <person name="Daum C."/>
            <person name="Ezra D."/>
            <person name="Gonzalez J.B."/>
            <person name="Henrissat B."/>
            <person name="Kuo A."/>
            <person name="Liang C."/>
            <person name="Lipzen A."/>
            <person name="Lutzoni F."/>
            <person name="Magnuson J."/>
            <person name="Mondo S."/>
            <person name="Nolan M."/>
            <person name="Ohm R."/>
            <person name="Pangilinan J."/>
            <person name="Park H.-J.H."/>
            <person name="Ramirez L."/>
            <person name="Alfaro M."/>
            <person name="Sun H."/>
            <person name="Tritt A."/>
            <person name="Yoshinaga Y."/>
            <person name="Zwiers L.-H.L."/>
            <person name="Turgeon B.G."/>
            <person name="Goodwin S.B."/>
            <person name="Spatafora J.W."/>
            <person name="Crous P.W."/>
            <person name="Grigoriev I.V."/>
        </authorList>
    </citation>
    <scope>NUCLEOTIDE SEQUENCE [LARGE SCALE GENOMIC DNA]</scope>
    <source>
        <strain evidence="8 9">CBS 611.86</strain>
    </source>
</reference>
<keyword evidence="9" id="KW-1185">Reference proteome</keyword>
<dbReference type="InterPro" id="IPR038769">
    <property type="entry name" value="MTC4"/>
</dbReference>
<feature type="transmembrane region" description="Helical" evidence="3">
    <location>
        <begin position="1846"/>
        <end position="1864"/>
    </location>
</feature>
<dbReference type="EMBL" id="JAADJZ010000002">
    <property type="protein sequence ID" value="KAF2876966.1"/>
    <property type="molecule type" value="Genomic_DNA"/>
</dbReference>
<feature type="compositionally biased region" description="Polar residues" evidence="2">
    <location>
        <begin position="932"/>
        <end position="955"/>
    </location>
</feature>
<feature type="compositionally biased region" description="Basic and acidic residues" evidence="2">
    <location>
        <begin position="579"/>
        <end position="593"/>
    </location>
</feature>
<feature type="region of interest" description="Disordered" evidence="2">
    <location>
        <begin position="819"/>
        <end position="856"/>
    </location>
</feature>
<dbReference type="InterPro" id="IPR022257">
    <property type="entry name" value="PHM7_ext"/>
</dbReference>
<feature type="transmembrane region" description="Helical" evidence="3">
    <location>
        <begin position="1615"/>
        <end position="1635"/>
    </location>
</feature>
<protein>
    <recommendedName>
        <fullName evidence="10">DUF221-domain-containing protein</fullName>
    </recommendedName>
</protein>
<dbReference type="Pfam" id="PF12621">
    <property type="entry name" value="PHM7_ext"/>
    <property type="match status" value="1"/>
</dbReference>
<dbReference type="PANTHER" id="PTHR38426:SF1">
    <property type="entry name" value="MAINTENANCE OF TELOMERE CAPPING PROTEIN 4"/>
    <property type="match status" value="1"/>
</dbReference>
<feature type="region of interest" description="Disordered" evidence="2">
    <location>
        <begin position="771"/>
        <end position="796"/>
    </location>
</feature>
<feature type="coiled-coil region" evidence="1">
    <location>
        <begin position="1483"/>
        <end position="1510"/>
    </location>
</feature>
<evidence type="ECO:0000313" key="8">
    <source>
        <dbReference type="EMBL" id="KAF2876966.1"/>
    </source>
</evidence>
<evidence type="ECO:0000259" key="6">
    <source>
        <dbReference type="Pfam" id="PF13967"/>
    </source>
</evidence>
<feature type="transmembrane region" description="Helical" evidence="3">
    <location>
        <begin position="1570"/>
        <end position="1595"/>
    </location>
</feature>
<dbReference type="GO" id="GO:0016020">
    <property type="term" value="C:membrane"/>
    <property type="evidence" value="ECO:0007669"/>
    <property type="project" value="InterPro"/>
</dbReference>
<feature type="region of interest" description="Disordered" evidence="2">
    <location>
        <begin position="241"/>
        <end position="286"/>
    </location>
</feature>
<comment type="caution">
    <text evidence="8">The sequence shown here is derived from an EMBL/GenBank/DDBJ whole genome shotgun (WGS) entry which is preliminary data.</text>
</comment>
<feature type="compositionally biased region" description="Low complexity" evidence="2">
    <location>
        <begin position="11"/>
        <end position="22"/>
    </location>
</feature>
<feature type="compositionally biased region" description="Polar residues" evidence="2">
    <location>
        <begin position="256"/>
        <end position="270"/>
    </location>
</feature>
<dbReference type="InterPro" id="IPR032880">
    <property type="entry name" value="CSC1/OSCA1-like_N"/>
</dbReference>
<dbReference type="Pfam" id="PF02714">
    <property type="entry name" value="RSN1_7TM"/>
    <property type="match status" value="1"/>
</dbReference>
<feature type="transmembrane region" description="Helical" evidence="3">
    <location>
        <begin position="1196"/>
        <end position="1220"/>
    </location>
</feature>
<evidence type="ECO:0000259" key="4">
    <source>
        <dbReference type="Pfam" id="PF02714"/>
    </source>
</evidence>
<evidence type="ECO:0000259" key="7">
    <source>
        <dbReference type="Pfam" id="PF14703"/>
    </source>
</evidence>